<feature type="transmembrane region" description="Helical" evidence="6">
    <location>
        <begin position="419"/>
        <end position="438"/>
    </location>
</feature>
<dbReference type="RefSeq" id="WP_053402905.1">
    <property type="nucleotide sequence ID" value="NZ_LILC01000025.1"/>
</dbReference>
<evidence type="ECO:0000256" key="6">
    <source>
        <dbReference type="SAM" id="Phobius"/>
    </source>
</evidence>
<feature type="transmembrane region" description="Helical" evidence="6">
    <location>
        <begin position="165"/>
        <end position="184"/>
    </location>
</feature>
<keyword evidence="5 6" id="KW-0472">Membrane</keyword>
<dbReference type="PANTHER" id="PTHR30250:SF29">
    <property type="entry name" value="POLYSACCHARIDE BIOSYNTHESIS PROTEIN C-TERMINAL DOMAIN-CONTAINING PROTEIN"/>
    <property type="match status" value="1"/>
</dbReference>
<feature type="transmembrane region" description="Helical" evidence="6">
    <location>
        <begin position="52"/>
        <end position="70"/>
    </location>
</feature>
<proteinExistence type="predicted"/>
<feature type="transmembrane region" description="Helical" evidence="6">
    <location>
        <begin position="323"/>
        <end position="344"/>
    </location>
</feature>
<evidence type="ECO:0000256" key="4">
    <source>
        <dbReference type="ARBA" id="ARBA00022989"/>
    </source>
</evidence>
<dbReference type="Proteomes" id="UP000037558">
    <property type="component" value="Unassembled WGS sequence"/>
</dbReference>
<evidence type="ECO:0000256" key="5">
    <source>
        <dbReference type="ARBA" id="ARBA00023136"/>
    </source>
</evidence>
<dbReference type="PIRSF" id="PIRSF038958">
    <property type="entry name" value="PG_synth_SpoVB"/>
    <property type="match status" value="1"/>
</dbReference>
<evidence type="ECO:0000313" key="7">
    <source>
        <dbReference type="EMBL" id="KOO42338.1"/>
    </source>
</evidence>
<feature type="transmembrane region" description="Helical" evidence="6">
    <location>
        <begin position="12"/>
        <end position="32"/>
    </location>
</feature>
<sequence length="529" mass="57708">MSRNKRKTAVILNGAVLLTIAGLITKILSAGYRIPYHHITGDVGFYIYQQVYPIYGMVLLISTYGFPVVISKLIAEQIELANYKSIRKVLMVSFTFLFLLNVGLFFIQFLGAHKIAWLMGDLKLTILIKTMAFASLITPFIAVIRGYYQGHQDMLPTATSQVAEQIVRVVTILLASYLFLRAGYSLYMAGVGAVLGSITGALASIVVLLAFFRKRVFYPNQPIKKSISVVEILKQLVMNGTLMCLSSMGLILLQLIDSFTIYSQLTTHHMLNVDAKIAKGIYDRGLPLIQLGTVVGTAFSLSLVPVISSAFTKRDRQALYEKIHLSLRVAFVVGVGAAFGLVGIMNSTNTMLFGDRAGSFTLQILSLLILFTTLASTLAAILQGIGSVYAPALAIIVGACIKWIGNVWLIPLFEITGSALASVVAFLAITGCNIYALRKKIALSYKIQDLLSPLLAGGCMLALLLGHHELFLRYVHIKTVWSSVLEAFSGVAIGGVVYLVLILQTNVFAKREIELLPLGSKLAKLKNNK</sequence>
<evidence type="ECO:0000256" key="2">
    <source>
        <dbReference type="ARBA" id="ARBA00022475"/>
    </source>
</evidence>
<organism evidence="7 8">
    <name type="scientific">Priestia koreensis</name>
    <dbReference type="NCBI Taxonomy" id="284581"/>
    <lineage>
        <taxon>Bacteria</taxon>
        <taxon>Bacillati</taxon>
        <taxon>Bacillota</taxon>
        <taxon>Bacilli</taxon>
        <taxon>Bacillales</taxon>
        <taxon>Bacillaceae</taxon>
        <taxon>Priestia</taxon>
    </lineage>
</organism>
<name>A0A0M0KVB6_9BACI</name>
<feature type="transmembrane region" description="Helical" evidence="6">
    <location>
        <begin position="190"/>
        <end position="212"/>
    </location>
</feature>
<feature type="transmembrane region" description="Helical" evidence="6">
    <location>
        <begin position="124"/>
        <end position="144"/>
    </location>
</feature>
<feature type="transmembrane region" description="Helical" evidence="6">
    <location>
        <begin position="232"/>
        <end position="256"/>
    </location>
</feature>
<reference evidence="8" key="1">
    <citation type="submission" date="2015-08" db="EMBL/GenBank/DDBJ databases">
        <title>Fjat-14210 dsm16467.</title>
        <authorList>
            <person name="Liu B."/>
            <person name="Wang J."/>
            <person name="Zhu Y."/>
            <person name="Liu G."/>
            <person name="Chen Q."/>
            <person name="Chen Z."/>
            <person name="Lan J."/>
            <person name="Che J."/>
            <person name="Ge C."/>
            <person name="Shi H."/>
            <person name="Pan Z."/>
            <person name="Liu X."/>
        </authorList>
    </citation>
    <scope>NUCLEOTIDE SEQUENCE [LARGE SCALE GENOMIC DNA]</scope>
    <source>
        <strain evidence="8">DSM 16467</strain>
    </source>
</reference>
<keyword evidence="2" id="KW-1003">Cell membrane</keyword>
<accession>A0A0M0KVB6</accession>
<feature type="transmembrane region" description="Helical" evidence="6">
    <location>
        <begin position="364"/>
        <end position="382"/>
    </location>
</feature>
<dbReference type="GO" id="GO:0005886">
    <property type="term" value="C:plasma membrane"/>
    <property type="evidence" value="ECO:0007669"/>
    <property type="project" value="UniProtKB-SubCell"/>
</dbReference>
<dbReference type="AlphaFoldDB" id="A0A0M0KVB6"/>
<protein>
    <submittedName>
        <fullName evidence="7">Uncharacterized protein</fullName>
    </submittedName>
</protein>
<gene>
    <name evidence="7" type="ORF">AMD01_18375</name>
</gene>
<dbReference type="PANTHER" id="PTHR30250">
    <property type="entry name" value="PST FAMILY PREDICTED COLANIC ACID TRANSPORTER"/>
    <property type="match status" value="1"/>
</dbReference>
<dbReference type="PATRIC" id="fig|284581.3.peg.1766"/>
<keyword evidence="3 6" id="KW-0812">Transmembrane</keyword>
<feature type="transmembrane region" description="Helical" evidence="6">
    <location>
        <begin position="288"/>
        <end position="311"/>
    </location>
</feature>
<feature type="transmembrane region" description="Helical" evidence="6">
    <location>
        <begin position="389"/>
        <end position="413"/>
    </location>
</feature>
<keyword evidence="4 6" id="KW-1133">Transmembrane helix</keyword>
<feature type="transmembrane region" description="Helical" evidence="6">
    <location>
        <begin position="480"/>
        <end position="503"/>
    </location>
</feature>
<evidence type="ECO:0000256" key="3">
    <source>
        <dbReference type="ARBA" id="ARBA00022692"/>
    </source>
</evidence>
<evidence type="ECO:0000313" key="8">
    <source>
        <dbReference type="Proteomes" id="UP000037558"/>
    </source>
</evidence>
<dbReference type="Pfam" id="PF01943">
    <property type="entry name" value="Polysacc_synt"/>
    <property type="match status" value="1"/>
</dbReference>
<feature type="transmembrane region" description="Helical" evidence="6">
    <location>
        <begin position="450"/>
        <end position="468"/>
    </location>
</feature>
<dbReference type="InterPro" id="IPR002797">
    <property type="entry name" value="Polysacc_synth"/>
</dbReference>
<comment type="caution">
    <text evidence="7">The sequence shown here is derived from an EMBL/GenBank/DDBJ whole genome shotgun (WGS) entry which is preliminary data.</text>
</comment>
<evidence type="ECO:0000256" key="1">
    <source>
        <dbReference type="ARBA" id="ARBA00004651"/>
    </source>
</evidence>
<keyword evidence="8" id="KW-1185">Reference proteome</keyword>
<dbReference type="OrthoDB" id="9775950at2"/>
<dbReference type="STRING" id="284581.AMD01_18375"/>
<dbReference type="InterPro" id="IPR024923">
    <property type="entry name" value="PG_synth_SpoVB"/>
</dbReference>
<dbReference type="EMBL" id="LILC01000025">
    <property type="protein sequence ID" value="KOO42338.1"/>
    <property type="molecule type" value="Genomic_DNA"/>
</dbReference>
<comment type="subcellular location">
    <subcellularLocation>
        <location evidence="1">Cell membrane</location>
        <topology evidence="1">Multi-pass membrane protein</topology>
    </subcellularLocation>
</comment>
<feature type="transmembrane region" description="Helical" evidence="6">
    <location>
        <begin position="90"/>
        <end position="112"/>
    </location>
</feature>
<dbReference type="InterPro" id="IPR050833">
    <property type="entry name" value="Poly_Biosynth_Transport"/>
</dbReference>
<dbReference type="CDD" id="cd13124">
    <property type="entry name" value="MATE_SpoVB_like"/>
    <property type="match status" value="1"/>
</dbReference>